<feature type="non-terminal residue" evidence="1">
    <location>
        <position position="61"/>
    </location>
</feature>
<dbReference type="AlphaFoldDB" id="A0A482XJ03"/>
<dbReference type="EMBL" id="QKKF02009305">
    <property type="protein sequence ID" value="RZF45318.1"/>
    <property type="molecule type" value="Genomic_DNA"/>
</dbReference>
<gene>
    <name evidence="1" type="ORF">LSTR_LSTR015939</name>
</gene>
<dbReference type="InParanoid" id="A0A482XJ03"/>
<feature type="non-terminal residue" evidence="1">
    <location>
        <position position="1"/>
    </location>
</feature>
<organism evidence="1 2">
    <name type="scientific">Laodelphax striatellus</name>
    <name type="common">Small brown planthopper</name>
    <name type="synonym">Delphax striatella</name>
    <dbReference type="NCBI Taxonomy" id="195883"/>
    <lineage>
        <taxon>Eukaryota</taxon>
        <taxon>Metazoa</taxon>
        <taxon>Ecdysozoa</taxon>
        <taxon>Arthropoda</taxon>
        <taxon>Hexapoda</taxon>
        <taxon>Insecta</taxon>
        <taxon>Pterygota</taxon>
        <taxon>Neoptera</taxon>
        <taxon>Paraneoptera</taxon>
        <taxon>Hemiptera</taxon>
        <taxon>Auchenorrhyncha</taxon>
        <taxon>Fulgoroidea</taxon>
        <taxon>Delphacidae</taxon>
        <taxon>Criomorphinae</taxon>
        <taxon>Laodelphax</taxon>
    </lineage>
</organism>
<name>A0A482XJ03_LAOST</name>
<evidence type="ECO:0000313" key="1">
    <source>
        <dbReference type="EMBL" id="RZF45318.1"/>
    </source>
</evidence>
<comment type="caution">
    <text evidence="1">The sequence shown here is derived from an EMBL/GenBank/DDBJ whole genome shotgun (WGS) entry which is preliminary data.</text>
</comment>
<proteinExistence type="predicted"/>
<sequence>FKDWLALVGKDGKTAICTVCNANLKGGKSELRQHSETKVHIKNFQIEKTPSQQVLLKFVPQ</sequence>
<reference evidence="1 2" key="1">
    <citation type="journal article" date="2017" name="Gigascience">
        <title>Genome sequence of the small brown planthopper, Laodelphax striatellus.</title>
        <authorList>
            <person name="Zhu J."/>
            <person name="Jiang F."/>
            <person name="Wang X."/>
            <person name="Yang P."/>
            <person name="Bao Y."/>
            <person name="Zhao W."/>
            <person name="Wang W."/>
            <person name="Lu H."/>
            <person name="Wang Q."/>
            <person name="Cui N."/>
            <person name="Li J."/>
            <person name="Chen X."/>
            <person name="Luo L."/>
            <person name="Yu J."/>
            <person name="Kang L."/>
            <person name="Cui F."/>
        </authorList>
    </citation>
    <scope>NUCLEOTIDE SEQUENCE [LARGE SCALE GENOMIC DNA]</scope>
    <source>
        <strain evidence="1">Lst14</strain>
    </source>
</reference>
<protein>
    <recommendedName>
        <fullName evidence="3">BED-type domain-containing protein</fullName>
    </recommendedName>
</protein>
<dbReference type="Proteomes" id="UP000291343">
    <property type="component" value="Unassembled WGS sequence"/>
</dbReference>
<evidence type="ECO:0000313" key="2">
    <source>
        <dbReference type="Proteomes" id="UP000291343"/>
    </source>
</evidence>
<evidence type="ECO:0008006" key="3">
    <source>
        <dbReference type="Google" id="ProtNLM"/>
    </source>
</evidence>
<accession>A0A482XJ03</accession>
<keyword evidence="2" id="KW-1185">Reference proteome</keyword>